<sequence>MLTRYAGMTPKSQSYLFTFGLALTFIGMMLTSMWLPMVAGAIILSMLTVEAWVRVLYIIPLNQKLTELNKRVDKLQQQLSQKKESD</sequence>
<evidence type="ECO:0000313" key="4">
    <source>
        <dbReference type="Proteomes" id="UP000348942"/>
    </source>
</evidence>
<keyword evidence="1" id="KW-0175">Coiled coil</keyword>
<dbReference type="AlphaFoldDB" id="A0A5Q0TD93"/>
<keyword evidence="4" id="KW-1185">Reference proteome</keyword>
<evidence type="ECO:0008006" key="5">
    <source>
        <dbReference type="Google" id="ProtNLM"/>
    </source>
</evidence>
<dbReference type="EMBL" id="CP045699">
    <property type="protein sequence ID" value="QGA63965.1"/>
    <property type="molecule type" value="Genomic_DNA"/>
</dbReference>
<organism evidence="3 4">
    <name type="scientific">Vibrio algicola</name>
    <dbReference type="NCBI Taxonomy" id="2662262"/>
    <lineage>
        <taxon>Bacteria</taxon>
        <taxon>Pseudomonadati</taxon>
        <taxon>Pseudomonadota</taxon>
        <taxon>Gammaproteobacteria</taxon>
        <taxon>Vibrionales</taxon>
        <taxon>Vibrionaceae</taxon>
        <taxon>Vibrio</taxon>
    </lineage>
</organism>
<dbReference type="RefSeq" id="WP_153445520.1">
    <property type="nucleotide sequence ID" value="NZ_CP045699.1"/>
</dbReference>
<feature type="coiled-coil region" evidence="1">
    <location>
        <begin position="58"/>
        <end position="85"/>
    </location>
</feature>
<reference evidence="3 4" key="1">
    <citation type="submission" date="2019-10" db="EMBL/GenBank/DDBJ databases">
        <title>Vibrio sp. nov., isolated from Coralline algae surface.</title>
        <authorList>
            <person name="Geng Y."/>
            <person name="Zhang X."/>
        </authorList>
    </citation>
    <scope>NUCLEOTIDE SEQUENCE [LARGE SCALE GENOMIC DNA]</scope>
    <source>
        <strain evidence="3 4">SM1977</strain>
    </source>
</reference>
<name>A0A5Q0TD93_9VIBR</name>
<accession>A0A5Q0TD93</accession>
<evidence type="ECO:0000256" key="1">
    <source>
        <dbReference type="SAM" id="Coils"/>
    </source>
</evidence>
<gene>
    <name evidence="3" type="ORF">GFB47_00070</name>
</gene>
<evidence type="ECO:0000313" key="3">
    <source>
        <dbReference type="EMBL" id="QGA63965.1"/>
    </source>
</evidence>
<dbReference type="Proteomes" id="UP000348942">
    <property type="component" value="Chromosome 1"/>
</dbReference>
<feature type="transmembrane region" description="Helical" evidence="2">
    <location>
        <begin position="15"/>
        <end position="35"/>
    </location>
</feature>
<keyword evidence="2" id="KW-0812">Transmembrane</keyword>
<feature type="transmembrane region" description="Helical" evidence="2">
    <location>
        <begin position="41"/>
        <end position="61"/>
    </location>
</feature>
<protein>
    <recommendedName>
        <fullName evidence="5">NADH dehydrogenase subunit II-related protein</fullName>
    </recommendedName>
</protein>
<evidence type="ECO:0000256" key="2">
    <source>
        <dbReference type="SAM" id="Phobius"/>
    </source>
</evidence>
<keyword evidence="2" id="KW-1133">Transmembrane helix</keyword>
<keyword evidence="2" id="KW-0472">Membrane</keyword>
<proteinExistence type="predicted"/>